<sequence>MGFSLYFMRIENDKGLDADRDAVVAFLDQRGLRVHPSSQLVDSQDQALKFDGVYTELTLDPLDQSEPLTGCIHHATLSAAECAFIYDLCAAAGFLIVSPQGNPTYLVPNRNHAPDDVSVLEGVVWIDSAEELKQALSGGFDAFRRFVEQVRSVGGRAAETPPPR</sequence>
<protein>
    <submittedName>
        <fullName evidence="1">Uncharacterized protein</fullName>
    </submittedName>
</protein>
<keyword evidence="2" id="KW-1185">Reference proteome</keyword>
<evidence type="ECO:0000313" key="1">
    <source>
        <dbReference type="EMBL" id="MFB9779499.1"/>
    </source>
</evidence>
<organism evidence="1 2">
    <name type="scientific">Rhodococcus baikonurensis</name>
    <dbReference type="NCBI Taxonomy" id="172041"/>
    <lineage>
        <taxon>Bacteria</taxon>
        <taxon>Bacillati</taxon>
        <taxon>Actinomycetota</taxon>
        <taxon>Actinomycetes</taxon>
        <taxon>Mycobacteriales</taxon>
        <taxon>Nocardiaceae</taxon>
        <taxon>Rhodococcus</taxon>
        <taxon>Rhodococcus erythropolis group</taxon>
    </lineage>
</organism>
<dbReference type="Proteomes" id="UP001589587">
    <property type="component" value="Unassembled WGS sequence"/>
</dbReference>
<dbReference type="RefSeq" id="WP_378374204.1">
    <property type="nucleotide sequence ID" value="NZ_JBHMAS010000006.1"/>
</dbReference>
<reference evidence="1 2" key="1">
    <citation type="submission" date="2024-09" db="EMBL/GenBank/DDBJ databases">
        <authorList>
            <person name="Sun Q."/>
            <person name="Mori K."/>
        </authorList>
    </citation>
    <scope>NUCLEOTIDE SEQUENCE [LARGE SCALE GENOMIC DNA]</scope>
    <source>
        <strain evidence="1 2">JCM 11411</strain>
    </source>
</reference>
<gene>
    <name evidence="1" type="ORF">ACFFQ6_07390</name>
</gene>
<name>A0ABV5XAZ6_9NOCA</name>
<proteinExistence type="predicted"/>
<accession>A0ABV5XAZ6</accession>
<comment type="caution">
    <text evidence="1">The sequence shown here is derived from an EMBL/GenBank/DDBJ whole genome shotgun (WGS) entry which is preliminary data.</text>
</comment>
<dbReference type="EMBL" id="JBHMAS010000006">
    <property type="protein sequence ID" value="MFB9779499.1"/>
    <property type="molecule type" value="Genomic_DNA"/>
</dbReference>
<evidence type="ECO:0000313" key="2">
    <source>
        <dbReference type="Proteomes" id="UP001589587"/>
    </source>
</evidence>